<accession>A0A195BV99</accession>
<gene>
    <name evidence="2" type="ORF">ALC53_01248</name>
</gene>
<evidence type="ECO:0000313" key="3">
    <source>
        <dbReference type="Proteomes" id="UP000078540"/>
    </source>
</evidence>
<keyword evidence="3" id="KW-1185">Reference proteome</keyword>
<protein>
    <submittedName>
        <fullName evidence="2">Uncharacterized protein</fullName>
    </submittedName>
</protein>
<reference evidence="2 3" key="1">
    <citation type="submission" date="2015-09" db="EMBL/GenBank/DDBJ databases">
        <title>Atta colombica WGS genome.</title>
        <authorList>
            <person name="Nygaard S."/>
            <person name="Hu H."/>
            <person name="Boomsma J."/>
            <person name="Zhang G."/>
        </authorList>
    </citation>
    <scope>NUCLEOTIDE SEQUENCE [LARGE SCALE GENOMIC DNA]</scope>
    <source>
        <strain evidence="2">Treedump-2</strain>
        <tissue evidence="2">Whole body</tissue>
    </source>
</reference>
<dbReference type="AlphaFoldDB" id="A0A195BV99"/>
<sequence length="849" mass="97590">MSIIMSLPKFKKDNSWARTAEMDSIDLPPEEQPLPGFPSRERSPEGRLNSSPFLSHDQRAGGRFLLRTSYRPITGFSWLGRRRYQQSAVCAAIEWLKIVVEVKILEEENGNSGARQKGVEAWRTRRSRGSEKRKVEADREDHSIMESLVSAYESTGWFVGDKRRAVDAKVNEWCCVDPRVWASIVNATPHHAATAVPLDEVVRQDRPGVKITYRGNLSETGSISRRGDREEDEAIWNKNARRSRTARKFLRETECRENEGRKERMRVKGPSVCERGRGSRSRFLVNYECHQFLSWSHCVRHSDWLAAKLTVDFDSSHTGIPESIADWELVNVRDHRILCSTMIECFLLCFFLISSQINPKVRLFRLVIHYSRFTCRNYFGHGELPLKRQLESHKYAMLIYRTTGPELAAVRLISGCKSLNSRLNRRADWRASYNSYYCSASRLVRRSSEKLRVRINHINTRTNKFHFRAGALSISNAVAIDDPKLIPRYSQQRAVLKIGGVRLPEEGRDKNQWRFWSDATTSRSHVRHGHITANVLSANRAQVKLKLVTDTNKNDVSGEYYLASMSRSDTNERLILYNMVCSIHCSFTIHDDVTINPFNFSKPEIVLFPLQRRMCMLIKRSEDKLDLPLEIERTIRPTKVEEYHEIVSVKKGARGAKGMDAGGKNGSDEITYKKDNAATRGEKVLKRKDERSPFVFPSAMIAQNRLPSISVSTSNGVCDGHARHSGNSHDFLVALTRIDPNHPPVCLHITRRDERGEDFLKLHFVAPERPYTGISTPTARDNEASTGAPFMEGVGEDTRRKKEEKEQKETKDHRDRTRINDLPKLWQRPPKRRQSVLYLYHSSSNPFLR</sequence>
<name>A0A195BV99_9HYME</name>
<organism evidence="2 3">
    <name type="scientific">Atta colombica</name>
    <dbReference type="NCBI Taxonomy" id="520822"/>
    <lineage>
        <taxon>Eukaryota</taxon>
        <taxon>Metazoa</taxon>
        <taxon>Ecdysozoa</taxon>
        <taxon>Arthropoda</taxon>
        <taxon>Hexapoda</taxon>
        <taxon>Insecta</taxon>
        <taxon>Pterygota</taxon>
        <taxon>Neoptera</taxon>
        <taxon>Endopterygota</taxon>
        <taxon>Hymenoptera</taxon>
        <taxon>Apocrita</taxon>
        <taxon>Aculeata</taxon>
        <taxon>Formicoidea</taxon>
        <taxon>Formicidae</taxon>
        <taxon>Myrmicinae</taxon>
        <taxon>Atta</taxon>
    </lineage>
</organism>
<feature type="region of interest" description="Disordered" evidence="1">
    <location>
        <begin position="771"/>
        <end position="828"/>
    </location>
</feature>
<proteinExistence type="predicted"/>
<dbReference type="EMBL" id="KQ976403">
    <property type="protein sequence ID" value="KYM92185.1"/>
    <property type="molecule type" value="Genomic_DNA"/>
</dbReference>
<dbReference type="Proteomes" id="UP000078540">
    <property type="component" value="Unassembled WGS sequence"/>
</dbReference>
<evidence type="ECO:0000256" key="1">
    <source>
        <dbReference type="SAM" id="MobiDB-lite"/>
    </source>
</evidence>
<feature type="compositionally biased region" description="Basic and acidic residues" evidence="1">
    <location>
        <begin position="796"/>
        <end position="821"/>
    </location>
</feature>
<feature type="region of interest" description="Disordered" evidence="1">
    <location>
        <begin position="23"/>
        <end position="55"/>
    </location>
</feature>
<evidence type="ECO:0000313" key="2">
    <source>
        <dbReference type="EMBL" id="KYM92185.1"/>
    </source>
</evidence>